<dbReference type="PROSITE" id="PS50893">
    <property type="entry name" value="ABC_TRANSPORTER_2"/>
    <property type="match status" value="1"/>
</dbReference>
<dbReference type="PANTHER" id="PTHR43394">
    <property type="entry name" value="ATP-DEPENDENT PERMEASE MDL1, MITOCHONDRIAL"/>
    <property type="match status" value="1"/>
</dbReference>
<comment type="subcellular location">
    <subcellularLocation>
        <location evidence="1">Cell membrane</location>
        <topology evidence="1">Multi-pass membrane protein</topology>
    </subcellularLocation>
</comment>
<evidence type="ECO:0000256" key="2">
    <source>
        <dbReference type="ARBA" id="ARBA00022692"/>
    </source>
</evidence>
<keyword evidence="4 10" id="KW-0067">ATP-binding</keyword>
<dbReference type="SUPFAM" id="SSF52540">
    <property type="entry name" value="P-loop containing nucleoside triphosphate hydrolases"/>
    <property type="match status" value="1"/>
</dbReference>
<evidence type="ECO:0000313" key="11">
    <source>
        <dbReference type="Proteomes" id="UP001212803"/>
    </source>
</evidence>
<dbReference type="InterPro" id="IPR027417">
    <property type="entry name" value="P-loop_NTPase"/>
</dbReference>
<dbReference type="Gene3D" id="1.20.1560.10">
    <property type="entry name" value="ABC transporter type 1, transmembrane domain"/>
    <property type="match status" value="1"/>
</dbReference>
<evidence type="ECO:0000256" key="5">
    <source>
        <dbReference type="ARBA" id="ARBA00022989"/>
    </source>
</evidence>
<protein>
    <submittedName>
        <fullName evidence="10">ABC transporter ATP-binding protein</fullName>
    </submittedName>
</protein>
<dbReference type="InterPro" id="IPR003593">
    <property type="entry name" value="AAA+_ATPase"/>
</dbReference>
<dbReference type="InterPro" id="IPR017871">
    <property type="entry name" value="ABC_transporter-like_CS"/>
</dbReference>
<keyword evidence="6 7" id="KW-0472">Membrane</keyword>
<feature type="domain" description="ABC transporter" evidence="8">
    <location>
        <begin position="347"/>
        <end position="581"/>
    </location>
</feature>
<dbReference type="InterPro" id="IPR011527">
    <property type="entry name" value="ABC1_TM_dom"/>
</dbReference>
<accession>A0ABY7M5J7</accession>
<gene>
    <name evidence="10" type="ORF">O0235_08805</name>
</gene>
<dbReference type="Gene3D" id="3.40.50.300">
    <property type="entry name" value="P-loop containing nucleotide triphosphate hydrolases"/>
    <property type="match status" value="1"/>
</dbReference>
<keyword evidence="3" id="KW-0547">Nucleotide-binding</keyword>
<evidence type="ECO:0000259" key="9">
    <source>
        <dbReference type="PROSITE" id="PS50929"/>
    </source>
</evidence>
<feature type="transmembrane region" description="Helical" evidence="7">
    <location>
        <begin position="257"/>
        <end position="278"/>
    </location>
</feature>
<evidence type="ECO:0000256" key="1">
    <source>
        <dbReference type="ARBA" id="ARBA00004651"/>
    </source>
</evidence>
<evidence type="ECO:0000256" key="6">
    <source>
        <dbReference type="ARBA" id="ARBA00023136"/>
    </source>
</evidence>
<dbReference type="InterPro" id="IPR036640">
    <property type="entry name" value="ABC1_TM_sf"/>
</dbReference>
<dbReference type="Pfam" id="PF00005">
    <property type="entry name" value="ABC_tran"/>
    <property type="match status" value="1"/>
</dbReference>
<dbReference type="GO" id="GO:0005524">
    <property type="term" value="F:ATP binding"/>
    <property type="evidence" value="ECO:0007669"/>
    <property type="project" value="UniProtKB-KW"/>
</dbReference>
<dbReference type="SUPFAM" id="SSF90123">
    <property type="entry name" value="ABC transporter transmembrane region"/>
    <property type="match status" value="1"/>
</dbReference>
<dbReference type="Proteomes" id="UP001212803">
    <property type="component" value="Chromosome"/>
</dbReference>
<name>A0ABY7M5J7_9CHLR</name>
<feature type="transmembrane region" description="Helical" evidence="7">
    <location>
        <begin position="140"/>
        <end position="162"/>
    </location>
</feature>
<dbReference type="PANTHER" id="PTHR43394:SF1">
    <property type="entry name" value="ATP-BINDING CASSETTE SUB-FAMILY B MEMBER 10, MITOCHONDRIAL"/>
    <property type="match status" value="1"/>
</dbReference>
<keyword evidence="2 7" id="KW-0812">Transmembrane</keyword>
<evidence type="ECO:0000256" key="7">
    <source>
        <dbReference type="SAM" id="Phobius"/>
    </source>
</evidence>
<evidence type="ECO:0000256" key="3">
    <source>
        <dbReference type="ARBA" id="ARBA00022741"/>
    </source>
</evidence>
<dbReference type="RefSeq" id="WP_270055421.1">
    <property type="nucleotide sequence ID" value="NZ_CP115149.1"/>
</dbReference>
<dbReference type="EMBL" id="CP115149">
    <property type="protein sequence ID" value="WBL34893.1"/>
    <property type="molecule type" value="Genomic_DNA"/>
</dbReference>
<proteinExistence type="predicted"/>
<organism evidence="10 11">
    <name type="scientific">Tepidiforma flava</name>
    <dbReference type="NCBI Taxonomy" id="3004094"/>
    <lineage>
        <taxon>Bacteria</taxon>
        <taxon>Bacillati</taxon>
        <taxon>Chloroflexota</taxon>
        <taxon>Tepidiformia</taxon>
        <taxon>Tepidiformales</taxon>
        <taxon>Tepidiformaceae</taxon>
        <taxon>Tepidiforma</taxon>
    </lineage>
</organism>
<keyword evidence="11" id="KW-1185">Reference proteome</keyword>
<dbReference type="InterPro" id="IPR039421">
    <property type="entry name" value="Type_1_exporter"/>
</dbReference>
<dbReference type="InterPro" id="IPR003439">
    <property type="entry name" value="ABC_transporter-like_ATP-bd"/>
</dbReference>
<evidence type="ECO:0000256" key="4">
    <source>
        <dbReference type="ARBA" id="ARBA00022840"/>
    </source>
</evidence>
<feature type="transmembrane region" description="Helical" evidence="7">
    <location>
        <begin position="66"/>
        <end position="86"/>
    </location>
</feature>
<reference evidence="10 11" key="1">
    <citation type="journal article" date="2023" name="ISME J.">
        <title>Thermophilic Dehalococcoidia with unusual traits shed light on an unexpected past.</title>
        <authorList>
            <person name="Palmer M."/>
            <person name="Covington J.K."/>
            <person name="Zhou E.M."/>
            <person name="Thomas S.C."/>
            <person name="Habib N."/>
            <person name="Seymour C.O."/>
            <person name="Lai D."/>
            <person name="Johnston J."/>
            <person name="Hashimi A."/>
            <person name="Jiao J.Y."/>
            <person name="Muok A.R."/>
            <person name="Liu L."/>
            <person name="Xian W.D."/>
            <person name="Zhi X.Y."/>
            <person name="Li M.M."/>
            <person name="Silva L.P."/>
            <person name="Bowen B.P."/>
            <person name="Louie K."/>
            <person name="Briegel A."/>
            <person name="Pett-Ridge J."/>
            <person name="Weber P.K."/>
            <person name="Tocheva E.I."/>
            <person name="Woyke T."/>
            <person name="Northen T.R."/>
            <person name="Mayali X."/>
            <person name="Li W.J."/>
            <person name="Hedlund B.P."/>
        </authorList>
    </citation>
    <scope>NUCLEOTIDE SEQUENCE [LARGE SCALE GENOMIC DNA]</scope>
    <source>
        <strain evidence="10 11">YIM 72310</strain>
    </source>
</reference>
<feature type="domain" description="ABC transmembrane type-1" evidence="9">
    <location>
        <begin position="23"/>
        <end position="313"/>
    </location>
</feature>
<sequence>MRWLLRLIPYVNKYRGQFIVAWVCVILAGAFVMVSPLLIKFAIEFGLQPVRDADGRLTGLEGNERLLILGSAAIVAFAIARGLAAFGQQYLGETIGQNVAYDIRNRIYDNLQRLSFAYHDKVQTGQIMSRATQDVENIRIFFAMGLLRFSYIILMIVISIVGMLIINWQLALVSFISLPILAWRSIVTSRRLRPMWLQIQQNQAEMTQVAEEALTGIRVVKAFSREDFESKKFADAAKKQADLSYQAAMIQANNQPLLQGISAAQIGLTVGVGAWFVSRGSLQAQDVLTFTLWLNLLQLPIRTIGFMINIIARAISSAERVFELIDAQSAVQEKPGALPLTDVKGHVVFENVSFSYDNLSPVLSGVDIDAKPGQVIALLGPTGSGKSTIVNLIPRFYDVTEGRILIDGVDIRDVTIESLRKNIGIVQQDVFLFIGTIRDNIAYGKPDATQEEIERAAKAARIHDFIVSLPYGYDEWVGERGVTLSGGQKQRIAIARTLLLDPKILIFDDSTASVDTQTEFLIQQALQELMKGRTTFVIAQRLRTVMRADQIIVLDQGRIIQRGTHQELLQQEGLYRRIFELELKDQEEALGRAATPRAPAGADPALAERIRERVRSGDTDGLPPQLVERVRARLLAEGQAGGGA</sequence>
<dbReference type="Pfam" id="PF00664">
    <property type="entry name" value="ABC_membrane"/>
    <property type="match status" value="1"/>
</dbReference>
<evidence type="ECO:0000259" key="8">
    <source>
        <dbReference type="PROSITE" id="PS50893"/>
    </source>
</evidence>
<feature type="transmembrane region" description="Helical" evidence="7">
    <location>
        <begin position="20"/>
        <end position="43"/>
    </location>
</feature>
<dbReference type="PROSITE" id="PS00211">
    <property type="entry name" value="ABC_TRANSPORTER_1"/>
    <property type="match status" value="1"/>
</dbReference>
<dbReference type="PROSITE" id="PS50929">
    <property type="entry name" value="ABC_TM1F"/>
    <property type="match status" value="1"/>
</dbReference>
<dbReference type="SMART" id="SM00382">
    <property type="entry name" value="AAA"/>
    <property type="match status" value="1"/>
</dbReference>
<evidence type="ECO:0000313" key="10">
    <source>
        <dbReference type="EMBL" id="WBL34893.1"/>
    </source>
</evidence>
<keyword evidence="5 7" id="KW-1133">Transmembrane helix</keyword>
<dbReference type="CDD" id="cd18542">
    <property type="entry name" value="ABC_6TM_YknU_like"/>
    <property type="match status" value="1"/>
</dbReference>
<feature type="transmembrane region" description="Helical" evidence="7">
    <location>
        <begin position="168"/>
        <end position="187"/>
    </location>
</feature>